<keyword evidence="3" id="KW-1185">Reference proteome</keyword>
<dbReference type="EMBL" id="CAJVRL010000048">
    <property type="protein sequence ID" value="CAG8952947.1"/>
    <property type="molecule type" value="Genomic_DNA"/>
</dbReference>
<reference evidence="2" key="1">
    <citation type="submission" date="2021-07" db="EMBL/GenBank/DDBJ databases">
        <authorList>
            <person name="Durling M."/>
        </authorList>
    </citation>
    <scope>NUCLEOTIDE SEQUENCE</scope>
</reference>
<evidence type="ECO:0000256" key="1">
    <source>
        <dbReference type="SAM" id="MobiDB-lite"/>
    </source>
</evidence>
<feature type="region of interest" description="Disordered" evidence="1">
    <location>
        <begin position="1"/>
        <end position="47"/>
    </location>
</feature>
<gene>
    <name evidence="2" type="ORF">HYFRA_00007662</name>
</gene>
<dbReference type="Proteomes" id="UP000696280">
    <property type="component" value="Unassembled WGS sequence"/>
</dbReference>
<sequence length="273" mass="29722">MDPTSTDFAEISPKKHTEWFGGSSAPTRASHPGHHEPGKSTQAPDPQERLLSRGFWVQFTGRGGSPLMDFLPLQLVFRPVFRFAIEFWLREAKLSIDITLPELEGDVGSSLYPSVSTSWLWVGEFPLNGTLRISRPWSAIGSGPCTDLHTPINSVVISRCSASISTPSMSKLNPKFGKSTILPASLCAADTWREPSYTICQRLNTPESGTSVGPFLSSESASDRKAFCPSPLTPLYVDQFVLFTSLATPSRPLLGPSLQPMSEPTLGRSLPSL</sequence>
<feature type="region of interest" description="Disordered" evidence="1">
    <location>
        <begin position="253"/>
        <end position="273"/>
    </location>
</feature>
<proteinExistence type="predicted"/>
<protein>
    <submittedName>
        <fullName evidence="2">Uncharacterized protein</fullName>
    </submittedName>
</protein>
<organism evidence="2 3">
    <name type="scientific">Hymenoscyphus fraxineus</name>
    <dbReference type="NCBI Taxonomy" id="746836"/>
    <lineage>
        <taxon>Eukaryota</taxon>
        <taxon>Fungi</taxon>
        <taxon>Dikarya</taxon>
        <taxon>Ascomycota</taxon>
        <taxon>Pezizomycotina</taxon>
        <taxon>Leotiomycetes</taxon>
        <taxon>Helotiales</taxon>
        <taxon>Helotiaceae</taxon>
        <taxon>Hymenoscyphus</taxon>
    </lineage>
</organism>
<name>A0A9N9KWU1_9HELO</name>
<evidence type="ECO:0000313" key="2">
    <source>
        <dbReference type="EMBL" id="CAG8952947.1"/>
    </source>
</evidence>
<accession>A0A9N9KWU1</accession>
<dbReference type="AlphaFoldDB" id="A0A9N9KWU1"/>
<comment type="caution">
    <text evidence="2">The sequence shown here is derived from an EMBL/GenBank/DDBJ whole genome shotgun (WGS) entry which is preliminary data.</text>
</comment>
<evidence type="ECO:0000313" key="3">
    <source>
        <dbReference type="Proteomes" id="UP000696280"/>
    </source>
</evidence>